<reference evidence="17 18" key="1">
    <citation type="submission" date="2015-01" db="EMBL/GenBank/DDBJ databases">
        <title>Complete genome of Pseudomonas batumici UCM B-321 producer of the batumin antibiotic with strong antistaphilococcal and potential anticancer activity.</title>
        <authorList>
            <person name="Klochko V.V."/>
            <person name="Zelena L.B."/>
            <person name="Elena K.A."/>
            <person name="Reva O.N."/>
        </authorList>
    </citation>
    <scope>NUCLEOTIDE SEQUENCE [LARGE SCALE GENOMIC DNA]</scope>
    <source>
        <strain evidence="17 18">UCM B-321</strain>
    </source>
</reference>
<dbReference type="OrthoDB" id="2489132at2"/>
<dbReference type="SUPFAM" id="SSF58104">
    <property type="entry name" value="Methyl-accepting chemotaxis protein (MCP) signaling domain"/>
    <property type="match status" value="1"/>
</dbReference>
<evidence type="ECO:0000256" key="11">
    <source>
        <dbReference type="PROSITE-ProRule" id="PRU00284"/>
    </source>
</evidence>
<dbReference type="InterPro" id="IPR003660">
    <property type="entry name" value="HAMP_dom"/>
</dbReference>
<feature type="domain" description="T-SNARE coiled-coil homology" evidence="15">
    <location>
        <begin position="543"/>
        <end position="605"/>
    </location>
</feature>
<comment type="similarity">
    <text evidence="10">Belongs to the methyl-accepting chemotaxis (MCP) protein family.</text>
</comment>
<evidence type="ECO:0000256" key="10">
    <source>
        <dbReference type="ARBA" id="ARBA00029447"/>
    </source>
</evidence>
<dbReference type="InterPro" id="IPR029151">
    <property type="entry name" value="Sensor-like_sf"/>
</dbReference>
<keyword evidence="2" id="KW-1003">Cell membrane</keyword>
<dbReference type="InterPro" id="IPR000727">
    <property type="entry name" value="T_SNARE_dom"/>
</dbReference>
<dbReference type="GO" id="GO:0005886">
    <property type="term" value="C:plasma membrane"/>
    <property type="evidence" value="ECO:0007669"/>
    <property type="project" value="UniProtKB-SubCell"/>
</dbReference>
<dbReference type="Gene3D" id="3.30.450.20">
    <property type="entry name" value="PAS domain"/>
    <property type="match status" value="2"/>
</dbReference>
<dbReference type="STRING" id="226910.UCMB321_4457"/>
<dbReference type="InterPro" id="IPR004089">
    <property type="entry name" value="MCPsignal_dom"/>
</dbReference>
<dbReference type="InterPro" id="IPR033479">
    <property type="entry name" value="dCache_1"/>
</dbReference>
<comment type="subcellular location">
    <subcellularLocation>
        <location evidence="1">Cell inner membrane</location>
        <topology evidence="1">Multi-pass membrane protein</topology>
    </subcellularLocation>
</comment>
<keyword evidence="12" id="KW-0175">Coiled coil</keyword>
<evidence type="ECO:0000256" key="3">
    <source>
        <dbReference type="ARBA" id="ARBA00022481"/>
    </source>
</evidence>
<feature type="coiled-coil region" evidence="12">
    <location>
        <begin position="420"/>
        <end position="454"/>
    </location>
</feature>
<dbReference type="Proteomes" id="UP000031535">
    <property type="component" value="Unassembled WGS sequence"/>
</dbReference>
<evidence type="ECO:0000259" key="16">
    <source>
        <dbReference type="PROSITE" id="PS50885"/>
    </source>
</evidence>
<sequence length="628" mass="67865">MNIRLKFSQKILLAVSTVVVVVFAVFALYGDYQQRNEISGNIENNLHTTGQVLAQNIQTWLSDRLLLVEAMAQVVALDPAREKVRTLLQQAALTSTFVASYSATRDGAFDIFPERVMPDGYDPRLRPWYSDAVKNGPILTEPYIGVGSDYLVMSEAAPVKSGGQVLGVLGVNISLDKMARMINAQDFGGIGYAFLVSADGNILVHPDKSLVTRNLRDIYGMEPSRIGADLTQVQQAGSAQLLTFMPVQGLPSVKWYVGLAVDKDKAYAALTRFRLSVLIATVVLLTITFVLLSLLIRLLMKPLHHMTRALEDIAQGDGDLTQRLAIQSRDEFGNLAGAFNRFVERIHGSIREVASTTARLSQVASRVVEASNASMSNSDDQSHRTSSVAAAINQLGAAAQEIAVNAADASQGASDARDTADEARRVVERSIQAMDELSAKILSSSERIEQLNSHTSSIGQILKVIQAISEQTNLLALNAAIEAARAGESGRGFSVVADEVRNLAGRTQASAQQIHGMIEELQVGSRQAVRTMTESQQYSAQSVAIANQAGEHLGQVTRRIGEIDGMNQSVAAATEEQTAVVEAINMDITQIDTLNKDAVENLNATLLACSDLEEQTARLEQLVSGFRI</sequence>
<accession>A0A0C2E7C3</accession>
<name>A0A0C2E7C3_9PSED</name>
<evidence type="ECO:0000256" key="5">
    <source>
        <dbReference type="ARBA" id="ARBA00022519"/>
    </source>
</evidence>
<dbReference type="PATRIC" id="fig|226910.6.peg.4449"/>
<keyword evidence="18" id="KW-1185">Reference proteome</keyword>
<keyword evidence="6 13" id="KW-0812">Transmembrane</keyword>
<evidence type="ECO:0000313" key="17">
    <source>
        <dbReference type="EMBL" id="KIH81794.1"/>
    </source>
</evidence>
<dbReference type="CDD" id="cd06225">
    <property type="entry name" value="HAMP"/>
    <property type="match status" value="1"/>
</dbReference>
<feature type="domain" description="HAMP" evidence="16">
    <location>
        <begin position="297"/>
        <end position="351"/>
    </location>
</feature>
<keyword evidence="7 13" id="KW-1133">Transmembrane helix</keyword>
<dbReference type="CDD" id="cd12912">
    <property type="entry name" value="PDC2_MCP_like"/>
    <property type="match status" value="1"/>
</dbReference>
<dbReference type="PANTHER" id="PTHR32089">
    <property type="entry name" value="METHYL-ACCEPTING CHEMOTAXIS PROTEIN MCPB"/>
    <property type="match status" value="1"/>
</dbReference>
<dbReference type="FunFam" id="1.10.287.950:FF:000001">
    <property type="entry name" value="Methyl-accepting chemotaxis sensory transducer"/>
    <property type="match status" value="1"/>
</dbReference>
<evidence type="ECO:0000256" key="13">
    <source>
        <dbReference type="SAM" id="Phobius"/>
    </source>
</evidence>
<dbReference type="CDD" id="cd12913">
    <property type="entry name" value="PDC1_MCP_like"/>
    <property type="match status" value="1"/>
</dbReference>
<evidence type="ECO:0000256" key="8">
    <source>
        <dbReference type="ARBA" id="ARBA00023136"/>
    </source>
</evidence>
<dbReference type="GO" id="GO:0007165">
    <property type="term" value="P:signal transduction"/>
    <property type="evidence" value="ECO:0007669"/>
    <property type="project" value="UniProtKB-KW"/>
</dbReference>
<dbReference type="SMART" id="SM00304">
    <property type="entry name" value="HAMP"/>
    <property type="match status" value="2"/>
</dbReference>
<dbReference type="Pfam" id="PF00015">
    <property type="entry name" value="MCPsignal"/>
    <property type="match status" value="1"/>
</dbReference>
<dbReference type="PROSITE" id="PS50111">
    <property type="entry name" value="CHEMOTAXIS_TRANSDUC_2"/>
    <property type="match status" value="1"/>
</dbReference>
<organism evidence="17 18">
    <name type="scientific">Pseudomonas batumici</name>
    <dbReference type="NCBI Taxonomy" id="226910"/>
    <lineage>
        <taxon>Bacteria</taxon>
        <taxon>Pseudomonadati</taxon>
        <taxon>Pseudomonadota</taxon>
        <taxon>Gammaproteobacteria</taxon>
        <taxon>Pseudomonadales</taxon>
        <taxon>Pseudomonadaceae</taxon>
        <taxon>Pseudomonas</taxon>
    </lineage>
</organism>
<dbReference type="Pfam" id="PF00672">
    <property type="entry name" value="HAMP"/>
    <property type="match status" value="1"/>
</dbReference>
<dbReference type="EMBL" id="JXDG01000058">
    <property type="protein sequence ID" value="KIH81794.1"/>
    <property type="molecule type" value="Genomic_DNA"/>
</dbReference>
<dbReference type="PROSITE" id="PS50192">
    <property type="entry name" value="T_SNARE"/>
    <property type="match status" value="1"/>
</dbReference>
<proteinExistence type="inferred from homology"/>
<evidence type="ECO:0000259" key="15">
    <source>
        <dbReference type="PROSITE" id="PS50192"/>
    </source>
</evidence>
<dbReference type="Gene3D" id="1.10.287.950">
    <property type="entry name" value="Methyl-accepting chemotaxis protein"/>
    <property type="match status" value="1"/>
</dbReference>
<feature type="domain" description="Methyl-accepting transducer" evidence="14">
    <location>
        <begin position="356"/>
        <end position="592"/>
    </location>
</feature>
<comment type="caution">
    <text evidence="17">The sequence shown here is derived from an EMBL/GenBank/DDBJ whole genome shotgun (WGS) entry which is preliminary data.</text>
</comment>
<keyword evidence="5" id="KW-0997">Cell inner membrane</keyword>
<dbReference type="SUPFAM" id="SSF103190">
    <property type="entry name" value="Sensory domain-like"/>
    <property type="match status" value="1"/>
</dbReference>
<keyword evidence="4" id="KW-0145">Chemotaxis</keyword>
<dbReference type="AlphaFoldDB" id="A0A0C2E7C3"/>
<dbReference type="PANTHER" id="PTHR32089:SF39">
    <property type="entry name" value="METHYL-ACCEPTING CHEMOTAXIS PROTEIN HLYB"/>
    <property type="match status" value="1"/>
</dbReference>
<feature type="transmembrane region" description="Helical" evidence="13">
    <location>
        <begin position="275"/>
        <end position="300"/>
    </location>
</feature>
<dbReference type="GO" id="GO:0006935">
    <property type="term" value="P:chemotaxis"/>
    <property type="evidence" value="ECO:0007669"/>
    <property type="project" value="UniProtKB-KW"/>
</dbReference>
<dbReference type="PROSITE" id="PS50885">
    <property type="entry name" value="HAMP"/>
    <property type="match status" value="1"/>
</dbReference>
<evidence type="ECO:0000256" key="6">
    <source>
        <dbReference type="ARBA" id="ARBA00022692"/>
    </source>
</evidence>
<gene>
    <name evidence="17" type="ORF">UCMB321_4457</name>
</gene>
<evidence type="ECO:0000256" key="7">
    <source>
        <dbReference type="ARBA" id="ARBA00022989"/>
    </source>
</evidence>
<dbReference type="CDD" id="cd11386">
    <property type="entry name" value="MCP_signal"/>
    <property type="match status" value="1"/>
</dbReference>
<dbReference type="Pfam" id="PF02743">
    <property type="entry name" value="dCache_1"/>
    <property type="match status" value="1"/>
</dbReference>
<evidence type="ECO:0000256" key="9">
    <source>
        <dbReference type="ARBA" id="ARBA00023224"/>
    </source>
</evidence>
<evidence type="ECO:0000256" key="12">
    <source>
        <dbReference type="SAM" id="Coils"/>
    </source>
</evidence>
<evidence type="ECO:0000259" key="14">
    <source>
        <dbReference type="PROSITE" id="PS50111"/>
    </source>
</evidence>
<protein>
    <submittedName>
        <fullName evidence="17">Chemotactic transducer</fullName>
    </submittedName>
</protein>
<dbReference type="SMART" id="SM00283">
    <property type="entry name" value="MA"/>
    <property type="match status" value="1"/>
</dbReference>
<evidence type="ECO:0000256" key="2">
    <source>
        <dbReference type="ARBA" id="ARBA00022475"/>
    </source>
</evidence>
<feature type="transmembrane region" description="Helical" evidence="13">
    <location>
        <begin position="12"/>
        <end position="30"/>
    </location>
</feature>
<keyword evidence="3" id="KW-0488">Methylation</keyword>
<evidence type="ECO:0000256" key="1">
    <source>
        <dbReference type="ARBA" id="ARBA00004429"/>
    </source>
</evidence>
<keyword evidence="8 13" id="KW-0472">Membrane</keyword>
<evidence type="ECO:0000256" key="4">
    <source>
        <dbReference type="ARBA" id="ARBA00022500"/>
    </source>
</evidence>
<keyword evidence="9 11" id="KW-0807">Transducer</keyword>
<evidence type="ECO:0000313" key="18">
    <source>
        <dbReference type="Proteomes" id="UP000031535"/>
    </source>
</evidence>